<evidence type="ECO:0000313" key="3">
    <source>
        <dbReference type="Proteomes" id="UP000481153"/>
    </source>
</evidence>
<dbReference type="VEuPathDB" id="FungiDB:AeMF1_001312"/>
<protein>
    <submittedName>
        <fullName evidence="2">Uncharacterized protein</fullName>
    </submittedName>
</protein>
<feature type="region of interest" description="Disordered" evidence="1">
    <location>
        <begin position="1"/>
        <end position="25"/>
    </location>
</feature>
<keyword evidence="3" id="KW-1185">Reference proteome</keyword>
<sequence length="118" mass="13640">MFHKLARSLTRWTSKGKRSASQSDQIPAQELRLLLNQLERNWRCYRQQSKAVSGAWDDAVSMYSVDSEASRVTEMTWAEDENKTLVDALRRCIYRRRERAASNASSVLEASSVREAWV</sequence>
<evidence type="ECO:0000256" key="1">
    <source>
        <dbReference type="SAM" id="MobiDB-lite"/>
    </source>
</evidence>
<dbReference type="Proteomes" id="UP000481153">
    <property type="component" value="Unassembled WGS sequence"/>
</dbReference>
<evidence type="ECO:0000313" key="2">
    <source>
        <dbReference type="EMBL" id="KAF0737729.1"/>
    </source>
</evidence>
<gene>
    <name evidence="2" type="ORF">Ae201684_006223</name>
</gene>
<accession>A0A6G0XC51</accession>
<organism evidence="2 3">
    <name type="scientific">Aphanomyces euteiches</name>
    <dbReference type="NCBI Taxonomy" id="100861"/>
    <lineage>
        <taxon>Eukaryota</taxon>
        <taxon>Sar</taxon>
        <taxon>Stramenopiles</taxon>
        <taxon>Oomycota</taxon>
        <taxon>Saprolegniomycetes</taxon>
        <taxon>Saprolegniales</taxon>
        <taxon>Verrucalvaceae</taxon>
        <taxon>Aphanomyces</taxon>
    </lineage>
</organism>
<reference evidence="2 3" key="1">
    <citation type="submission" date="2019-07" db="EMBL/GenBank/DDBJ databases">
        <title>Genomics analysis of Aphanomyces spp. identifies a new class of oomycete effector associated with host adaptation.</title>
        <authorList>
            <person name="Gaulin E."/>
        </authorList>
    </citation>
    <scope>NUCLEOTIDE SEQUENCE [LARGE SCALE GENOMIC DNA]</scope>
    <source>
        <strain evidence="2 3">ATCC 201684</strain>
    </source>
</reference>
<dbReference type="OrthoDB" id="10428583at2759"/>
<dbReference type="EMBL" id="VJMJ01000081">
    <property type="protein sequence ID" value="KAF0737729.1"/>
    <property type="molecule type" value="Genomic_DNA"/>
</dbReference>
<dbReference type="AlphaFoldDB" id="A0A6G0XC51"/>
<proteinExistence type="predicted"/>
<name>A0A6G0XC51_9STRA</name>
<comment type="caution">
    <text evidence="2">The sequence shown here is derived from an EMBL/GenBank/DDBJ whole genome shotgun (WGS) entry which is preliminary data.</text>
</comment>